<comment type="caution">
    <text evidence="5">The sequence shown here is derived from an EMBL/GenBank/DDBJ whole genome shotgun (WGS) entry which is preliminary data.</text>
</comment>
<dbReference type="GO" id="GO:0008887">
    <property type="term" value="F:glycerate kinase activity"/>
    <property type="evidence" value="ECO:0007669"/>
    <property type="project" value="UniProtKB-UniRule"/>
</dbReference>
<evidence type="ECO:0000256" key="1">
    <source>
        <dbReference type="ARBA" id="ARBA00006284"/>
    </source>
</evidence>
<accession>A0A9X4M0C6</accession>
<dbReference type="SUPFAM" id="SSF110738">
    <property type="entry name" value="Glycerate kinase I"/>
    <property type="match status" value="1"/>
</dbReference>
<evidence type="ECO:0000256" key="3">
    <source>
        <dbReference type="ARBA" id="ARBA00022777"/>
    </source>
</evidence>
<evidence type="ECO:0000256" key="4">
    <source>
        <dbReference type="PIRNR" id="PIRNR006078"/>
    </source>
</evidence>
<dbReference type="InterPro" id="IPR018197">
    <property type="entry name" value="Glycerate_kinase_RE-like"/>
</dbReference>
<dbReference type="PIRSF" id="PIRSF006078">
    <property type="entry name" value="GlxK"/>
    <property type="match status" value="1"/>
</dbReference>
<protein>
    <submittedName>
        <fullName evidence="5">Glycerate kinase</fullName>
    </submittedName>
</protein>
<gene>
    <name evidence="5" type="ORF">NVS88_14025</name>
</gene>
<evidence type="ECO:0000313" key="6">
    <source>
        <dbReference type="Proteomes" id="UP001152755"/>
    </source>
</evidence>
<keyword evidence="2 4" id="KW-0808">Transferase</keyword>
<dbReference type="InterPro" id="IPR036129">
    <property type="entry name" value="Glycerate_kinase_sf"/>
</dbReference>
<sequence length="371" mass="36953">MRVLIAPDKFKGSLTAAEVAAALAVGIASARPDWVVDALPVADGGDGTVDAALAAGWDRLDVATVGPTGGPRTVAYAVRGDAAVVELASAVGMQALPGGVPDPVGASTFGLGTVVGHALDHGARRVVLALGGSASTDGGAGLLQGLGARIRDSEGRDLPVGGGALARAATLDLTGLHPAVAHAGFEVACDVDNPLLGPEGAAAVFAPQKGASVADVRVLEAAMSRWAEAVRAATGRDEADEPGAGAAGGTGFGAMSVLCARRRRGIDVVFELTGFDARLADADLVITGEGSLDEQSLRGKAPVGVAAAARARGIPVVAVAGRITLSRGQLEAAGFTAAHTLAELEPDRDRSMLRAAELLREVGRRVAAETG</sequence>
<keyword evidence="3 4" id="KW-0418">Kinase</keyword>
<comment type="similarity">
    <text evidence="1 4">Belongs to the glycerate kinase type-1 family.</text>
</comment>
<dbReference type="InterPro" id="IPR004381">
    <property type="entry name" value="Glycerate_kinase"/>
</dbReference>
<dbReference type="InterPro" id="IPR018193">
    <property type="entry name" value="Glyc_kinase_flavodox-like_fold"/>
</dbReference>
<dbReference type="PANTHER" id="PTHR21599:SF0">
    <property type="entry name" value="GLYCERATE KINASE"/>
    <property type="match status" value="1"/>
</dbReference>
<dbReference type="RefSeq" id="WP_332520166.1">
    <property type="nucleotide sequence ID" value="NZ_JANRHA010000009.1"/>
</dbReference>
<dbReference type="Gene3D" id="3.40.50.10350">
    <property type="entry name" value="Glycerate kinase, domain 1"/>
    <property type="match status" value="1"/>
</dbReference>
<dbReference type="AlphaFoldDB" id="A0A9X4M0C6"/>
<name>A0A9X4M0C6_9ACTN</name>
<evidence type="ECO:0000313" key="5">
    <source>
        <dbReference type="EMBL" id="MDG3015675.1"/>
    </source>
</evidence>
<dbReference type="GO" id="GO:0031388">
    <property type="term" value="P:organic acid phosphorylation"/>
    <property type="evidence" value="ECO:0007669"/>
    <property type="project" value="UniProtKB-UniRule"/>
</dbReference>
<reference evidence="5" key="1">
    <citation type="submission" date="2022-08" db="EMBL/GenBank/DDBJ databases">
        <title>Genome analysis of Corynebacteriales strain.</title>
        <authorList>
            <person name="Lee S.D."/>
        </authorList>
    </citation>
    <scope>NUCLEOTIDE SEQUENCE</scope>
    <source>
        <strain evidence="5">D3-21</strain>
    </source>
</reference>
<dbReference type="Pfam" id="PF02595">
    <property type="entry name" value="Gly_kinase"/>
    <property type="match status" value="1"/>
</dbReference>
<dbReference type="PANTHER" id="PTHR21599">
    <property type="entry name" value="GLYCERATE KINASE"/>
    <property type="match status" value="1"/>
</dbReference>
<dbReference type="EMBL" id="JANRHA010000009">
    <property type="protein sequence ID" value="MDG3015675.1"/>
    <property type="molecule type" value="Genomic_DNA"/>
</dbReference>
<dbReference type="Gene3D" id="3.90.1510.10">
    <property type="entry name" value="Glycerate kinase, domain 2"/>
    <property type="match status" value="1"/>
</dbReference>
<proteinExistence type="inferred from homology"/>
<dbReference type="Proteomes" id="UP001152755">
    <property type="component" value="Unassembled WGS sequence"/>
</dbReference>
<organism evidence="5 6">
    <name type="scientific">Speluncibacter jeojiensis</name>
    <dbReference type="NCBI Taxonomy" id="2710754"/>
    <lineage>
        <taxon>Bacteria</taxon>
        <taxon>Bacillati</taxon>
        <taxon>Actinomycetota</taxon>
        <taxon>Actinomycetes</taxon>
        <taxon>Mycobacteriales</taxon>
        <taxon>Speluncibacteraceae</taxon>
        <taxon>Speluncibacter</taxon>
    </lineage>
</organism>
<keyword evidence="6" id="KW-1185">Reference proteome</keyword>
<evidence type="ECO:0000256" key="2">
    <source>
        <dbReference type="ARBA" id="ARBA00022679"/>
    </source>
</evidence>
<dbReference type="NCBIfam" id="TIGR00045">
    <property type="entry name" value="glycerate kinase"/>
    <property type="match status" value="1"/>
</dbReference>